<dbReference type="Pfam" id="PF07589">
    <property type="entry name" value="PEP-CTERM"/>
    <property type="match status" value="1"/>
</dbReference>
<feature type="signal peptide" evidence="1">
    <location>
        <begin position="1"/>
        <end position="31"/>
    </location>
</feature>
<reference evidence="3" key="1">
    <citation type="submission" date="2022-05" db="EMBL/GenBank/DDBJ databases">
        <title>An RpoN-dependent PEP-CTERM gene is involved in floc formation of an Aquincola tertiaricarbonis strain.</title>
        <authorList>
            <person name="Qiu D."/>
            <person name="Xia M."/>
        </authorList>
    </citation>
    <scope>NUCLEOTIDE SEQUENCE</scope>
    <source>
        <strain evidence="3">RN12</strain>
    </source>
</reference>
<dbReference type="NCBIfam" id="TIGR02595">
    <property type="entry name" value="PEP_CTERM"/>
    <property type="match status" value="1"/>
</dbReference>
<accession>A0ABY4SAN6</accession>
<gene>
    <name evidence="3" type="ORF">MW290_24845</name>
</gene>
<keyword evidence="4" id="KW-1185">Reference proteome</keyword>
<evidence type="ECO:0000256" key="1">
    <source>
        <dbReference type="SAM" id="SignalP"/>
    </source>
</evidence>
<protein>
    <submittedName>
        <fullName evidence="3">PEP-CTERM sorting domain-containing protein</fullName>
    </submittedName>
</protein>
<proteinExistence type="predicted"/>
<evidence type="ECO:0000259" key="2">
    <source>
        <dbReference type="Pfam" id="PF07589"/>
    </source>
</evidence>
<organism evidence="3 4">
    <name type="scientific">Aquincola tertiaricarbonis</name>
    <dbReference type="NCBI Taxonomy" id="391953"/>
    <lineage>
        <taxon>Bacteria</taxon>
        <taxon>Pseudomonadati</taxon>
        <taxon>Pseudomonadota</taxon>
        <taxon>Betaproteobacteria</taxon>
        <taxon>Burkholderiales</taxon>
        <taxon>Sphaerotilaceae</taxon>
        <taxon>Aquincola</taxon>
    </lineage>
</organism>
<feature type="chain" id="PRO_5046721740" evidence="1">
    <location>
        <begin position="32"/>
        <end position="275"/>
    </location>
</feature>
<keyword evidence="1" id="KW-0732">Signal</keyword>
<name>A0ABY4SAN6_AQUTE</name>
<dbReference type="InterPro" id="IPR013424">
    <property type="entry name" value="Ice-binding_C"/>
</dbReference>
<feature type="domain" description="Ice-binding protein C-terminal" evidence="2">
    <location>
        <begin position="246"/>
        <end position="269"/>
    </location>
</feature>
<dbReference type="EMBL" id="CP097636">
    <property type="protein sequence ID" value="URI08808.1"/>
    <property type="molecule type" value="Genomic_DNA"/>
</dbReference>
<dbReference type="Proteomes" id="UP001056201">
    <property type="component" value="Chromosome 2"/>
</dbReference>
<evidence type="ECO:0000313" key="3">
    <source>
        <dbReference type="EMBL" id="URI08808.1"/>
    </source>
</evidence>
<sequence length="275" mass="27938">MTTPFFLPARLRRQAIAAALACAAGLPVAQAAVNPSEAPDPGGSFSNINYGSSGNVFQLTPLVFIAGLGSAGNPASVTGLNPALSFGVQVGGAGTSLLTIDYRITNLSTTDSFSQLRFMVFANPDGEQTHYLDQVSETWGPAGTGDAVRREVHAFSNDPFDSIPGRFSANANLTDGAPDAACLAATGCDAVMGLQWNADTLGPNKSFTVRLALSDNGQSISGRSLSFAGVGAGASSLTVSGTVAVVPEPSTWAMALAGLVAVGSLARRRSAARQG</sequence>
<evidence type="ECO:0000313" key="4">
    <source>
        <dbReference type="Proteomes" id="UP001056201"/>
    </source>
</evidence>
<dbReference type="RefSeq" id="WP_250197028.1">
    <property type="nucleotide sequence ID" value="NZ_CP097636.1"/>
</dbReference>